<feature type="transmembrane region" description="Helical" evidence="7">
    <location>
        <begin position="211"/>
        <end position="232"/>
    </location>
</feature>
<feature type="transmembrane region" description="Helical" evidence="7">
    <location>
        <begin position="180"/>
        <end position="199"/>
    </location>
</feature>
<dbReference type="Pfam" id="PF00892">
    <property type="entry name" value="EamA"/>
    <property type="match status" value="2"/>
</dbReference>
<feature type="transmembrane region" description="Helical" evidence="7">
    <location>
        <begin position="149"/>
        <end position="168"/>
    </location>
</feature>
<keyword evidence="3" id="KW-1003">Cell membrane</keyword>
<feature type="domain" description="EamA" evidence="8">
    <location>
        <begin position="150"/>
        <end position="284"/>
    </location>
</feature>
<dbReference type="SUPFAM" id="SSF103481">
    <property type="entry name" value="Multidrug resistance efflux transporter EmrE"/>
    <property type="match status" value="2"/>
</dbReference>
<dbReference type="PANTHER" id="PTHR42920:SF5">
    <property type="entry name" value="EAMA DOMAIN-CONTAINING PROTEIN"/>
    <property type="match status" value="1"/>
</dbReference>
<organism evidence="9 10">
    <name type="scientific">Micromonospora pattaloongensis</name>
    <dbReference type="NCBI Taxonomy" id="405436"/>
    <lineage>
        <taxon>Bacteria</taxon>
        <taxon>Bacillati</taxon>
        <taxon>Actinomycetota</taxon>
        <taxon>Actinomycetes</taxon>
        <taxon>Micromonosporales</taxon>
        <taxon>Micromonosporaceae</taxon>
        <taxon>Micromonospora</taxon>
    </lineage>
</organism>
<name>A0A1H3FTZ5_9ACTN</name>
<evidence type="ECO:0000259" key="8">
    <source>
        <dbReference type="Pfam" id="PF00892"/>
    </source>
</evidence>
<feature type="transmembrane region" description="Helical" evidence="7">
    <location>
        <begin position="126"/>
        <end position="143"/>
    </location>
</feature>
<dbReference type="OrthoDB" id="6119273at2"/>
<feature type="domain" description="EamA" evidence="8">
    <location>
        <begin position="9"/>
        <end position="140"/>
    </location>
</feature>
<evidence type="ECO:0000313" key="10">
    <source>
        <dbReference type="Proteomes" id="UP000242415"/>
    </source>
</evidence>
<proteinExistence type="inferred from homology"/>
<accession>A0A1H3FTZ5</accession>
<evidence type="ECO:0000256" key="6">
    <source>
        <dbReference type="ARBA" id="ARBA00023136"/>
    </source>
</evidence>
<evidence type="ECO:0000313" key="9">
    <source>
        <dbReference type="EMBL" id="SDX94573.1"/>
    </source>
</evidence>
<dbReference type="InterPro" id="IPR000620">
    <property type="entry name" value="EamA_dom"/>
</dbReference>
<sequence length="304" mass="31161">MRKSVAGPPLVVLSAISFGFLPTFAAYAYDSGLTVFTLLFLRFSIAALLFFGYLAARRRLRLPGGRELASLAVLGGVLYTLQSVTFFSAVRYISPALAVLLLYLFPALVMLLSVVLDRERLSGRRVTAMVVAFAGMGLVLGVPGGAPDVLGVVLAVSAALCYSVYIVFGNRLSSSVSPVATSGYISLFAAVATGLTGAATGTLRFDFAPSGWLPVLGLAVVSTVVAIGAFFAGMSLIGPTSASILSMFEPVVSIVAAWLLLDSPMTVPQLVGGAVVLAGAVLAVTAGRAAPVATAPEPAPQPVS</sequence>
<dbReference type="RefSeq" id="WP_091550141.1">
    <property type="nucleotide sequence ID" value="NZ_FNPH01000001.1"/>
</dbReference>
<feature type="transmembrane region" description="Helical" evidence="7">
    <location>
        <begin position="35"/>
        <end position="56"/>
    </location>
</feature>
<gene>
    <name evidence="9" type="ORF">SAMN05444365_101164</name>
</gene>
<keyword evidence="4 7" id="KW-0812">Transmembrane</keyword>
<feature type="transmembrane region" description="Helical" evidence="7">
    <location>
        <begin position="267"/>
        <end position="286"/>
    </location>
</feature>
<keyword evidence="6 7" id="KW-0472">Membrane</keyword>
<feature type="transmembrane region" description="Helical" evidence="7">
    <location>
        <begin position="96"/>
        <end position="114"/>
    </location>
</feature>
<feature type="transmembrane region" description="Helical" evidence="7">
    <location>
        <begin position="68"/>
        <end position="90"/>
    </location>
</feature>
<dbReference type="STRING" id="405436.SAMN05444365_101164"/>
<dbReference type="AlphaFoldDB" id="A0A1H3FTZ5"/>
<dbReference type="Proteomes" id="UP000242415">
    <property type="component" value="Unassembled WGS sequence"/>
</dbReference>
<comment type="similarity">
    <text evidence="2">Belongs to the EamA transporter family.</text>
</comment>
<protein>
    <submittedName>
        <fullName evidence="9">Threonine/homoserine efflux transporter RhtA</fullName>
    </submittedName>
</protein>
<keyword evidence="10" id="KW-1185">Reference proteome</keyword>
<dbReference type="GO" id="GO:0005886">
    <property type="term" value="C:plasma membrane"/>
    <property type="evidence" value="ECO:0007669"/>
    <property type="project" value="UniProtKB-SubCell"/>
</dbReference>
<keyword evidence="5 7" id="KW-1133">Transmembrane helix</keyword>
<dbReference type="InterPro" id="IPR051258">
    <property type="entry name" value="Diverse_Substrate_Transporter"/>
</dbReference>
<evidence type="ECO:0000256" key="4">
    <source>
        <dbReference type="ARBA" id="ARBA00022692"/>
    </source>
</evidence>
<dbReference type="EMBL" id="FNPH01000001">
    <property type="protein sequence ID" value="SDX94573.1"/>
    <property type="molecule type" value="Genomic_DNA"/>
</dbReference>
<evidence type="ECO:0000256" key="5">
    <source>
        <dbReference type="ARBA" id="ARBA00022989"/>
    </source>
</evidence>
<dbReference type="PANTHER" id="PTHR42920">
    <property type="entry name" value="OS03G0707200 PROTEIN-RELATED"/>
    <property type="match status" value="1"/>
</dbReference>
<feature type="transmembrane region" description="Helical" evidence="7">
    <location>
        <begin position="244"/>
        <end position="261"/>
    </location>
</feature>
<evidence type="ECO:0000256" key="3">
    <source>
        <dbReference type="ARBA" id="ARBA00022475"/>
    </source>
</evidence>
<evidence type="ECO:0000256" key="2">
    <source>
        <dbReference type="ARBA" id="ARBA00007362"/>
    </source>
</evidence>
<evidence type="ECO:0000256" key="1">
    <source>
        <dbReference type="ARBA" id="ARBA00004651"/>
    </source>
</evidence>
<dbReference type="InterPro" id="IPR037185">
    <property type="entry name" value="EmrE-like"/>
</dbReference>
<evidence type="ECO:0000256" key="7">
    <source>
        <dbReference type="SAM" id="Phobius"/>
    </source>
</evidence>
<reference evidence="10" key="1">
    <citation type="submission" date="2016-10" db="EMBL/GenBank/DDBJ databases">
        <authorList>
            <person name="Varghese N."/>
            <person name="Submissions S."/>
        </authorList>
    </citation>
    <scope>NUCLEOTIDE SEQUENCE [LARGE SCALE GENOMIC DNA]</scope>
    <source>
        <strain evidence="10">DSM 45245</strain>
    </source>
</reference>
<comment type="subcellular location">
    <subcellularLocation>
        <location evidence="1">Cell membrane</location>
        <topology evidence="1">Multi-pass membrane protein</topology>
    </subcellularLocation>
</comment>